<protein>
    <recommendedName>
        <fullName evidence="4">Outer membrane protein beta-barrel domain-containing protein</fullName>
    </recommendedName>
</protein>
<gene>
    <name evidence="2" type="ORF">RT717_18525</name>
</gene>
<dbReference type="EMBL" id="CP136051">
    <property type="protein sequence ID" value="WOK05081.1"/>
    <property type="molecule type" value="Genomic_DNA"/>
</dbReference>
<evidence type="ECO:0008006" key="4">
    <source>
        <dbReference type="Google" id="ProtNLM"/>
    </source>
</evidence>
<feature type="signal peptide" evidence="1">
    <location>
        <begin position="1"/>
        <end position="19"/>
    </location>
</feature>
<keyword evidence="1" id="KW-0732">Signal</keyword>
<evidence type="ECO:0000313" key="3">
    <source>
        <dbReference type="Proteomes" id="UP001302349"/>
    </source>
</evidence>
<feature type="chain" id="PRO_5046409307" description="Outer membrane protein beta-barrel domain-containing protein" evidence="1">
    <location>
        <begin position="20"/>
        <end position="206"/>
    </location>
</feature>
<dbReference type="RefSeq" id="WP_317487874.1">
    <property type="nucleotide sequence ID" value="NZ_CP136051.1"/>
</dbReference>
<evidence type="ECO:0000313" key="2">
    <source>
        <dbReference type="EMBL" id="WOK05081.1"/>
    </source>
</evidence>
<keyword evidence="3" id="KW-1185">Reference proteome</keyword>
<name>A0ABZ0IKL3_9BACT</name>
<evidence type="ECO:0000256" key="1">
    <source>
        <dbReference type="SAM" id="SignalP"/>
    </source>
</evidence>
<dbReference type="Proteomes" id="UP001302349">
    <property type="component" value="Chromosome"/>
</dbReference>
<sequence>MKKTQLAIMFVLICSASFAQFDSTKYVLGGLVNYGTSQNKTKNINDSQTNSTSSFFFSPSIARPIKSNGLMGVELGFGAGSSKNKGDNFESMGTNQHYSLGVFYQRFYTITNKIYFNWNGRARVGLNKSVSEYTLSETFQSKTTEYTTSYDLTVTPGISWKVMDRVLLNGSIGGAAFQLNDREGGSDTSFSVFFNNPQFGFSFLLN</sequence>
<organism evidence="2 3">
    <name type="scientific">Imperialibacter roseus</name>
    <dbReference type="NCBI Taxonomy" id="1324217"/>
    <lineage>
        <taxon>Bacteria</taxon>
        <taxon>Pseudomonadati</taxon>
        <taxon>Bacteroidota</taxon>
        <taxon>Cytophagia</taxon>
        <taxon>Cytophagales</taxon>
        <taxon>Flammeovirgaceae</taxon>
        <taxon>Imperialibacter</taxon>
    </lineage>
</organism>
<accession>A0ABZ0IKL3</accession>
<reference evidence="2 3" key="1">
    <citation type="journal article" date="2023" name="Microbiol. Resour. Announc.">
        <title>Complete Genome Sequence of Imperialibacter roseus strain P4T.</title>
        <authorList>
            <person name="Tizabi D.R."/>
            <person name="Bachvaroff T."/>
            <person name="Hill R.T."/>
        </authorList>
    </citation>
    <scope>NUCLEOTIDE SEQUENCE [LARGE SCALE GENOMIC DNA]</scope>
    <source>
        <strain evidence="2 3">P4T</strain>
    </source>
</reference>
<proteinExistence type="predicted"/>